<accession>A0ABR2ATV1</accession>
<dbReference type="EMBL" id="JBBPBM010000336">
    <property type="protein sequence ID" value="KAK8496959.1"/>
    <property type="molecule type" value="Genomic_DNA"/>
</dbReference>
<evidence type="ECO:0000313" key="1">
    <source>
        <dbReference type="EMBL" id="KAK8496959.1"/>
    </source>
</evidence>
<protein>
    <submittedName>
        <fullName evidence="1">Uncharacterized protein</fullName>
    </submittedName>
</protein>
<proteinExistence type="predicted"/>
<gene>
    <name evidence="1" type="ORF">V6N12_018848</name>
</gene>
<reference evidence="1 2" key="1">
    <citation type="journal article" date="2024" name="G3 (Bethesda)">
        <title>Genome assembly of Hibiscus sabdariffa L. provides insights into metabolisms of medicinal natural products.</title>
        <authorList>
            <person name="Kim T."/>
        </authorList>
    </citation>
    <scope>NUCLEOTIDE SEQUENCE [LARGE SCALE GENOMIC DNA]</scope>
    <source>
        <strain evidence="1">TK-2024</strain>
        <tissue evidence="1">Old leaves</tissue>
    </source>
</reference>
<dbReference type="Proteomes" id="UP001472677">
    <property type="component" value="Unassembled WGS sequence"/>
</dbReference>
<name>A0ABR2ATV1_9ROSI</name>
<sequence>MKLLLAKGSVKACRVSIFGTMNPEAKTSGPLEIIDITGTAAAQVSLGGLDGDRRHTSRIGQGLGTGVVEIGGEKVVLEAGHVKIFEILKLWDLFLRVSGGIACVFIEGVKRKETGLSRTYSKLYFNLTLLQASDFSGEYSGINNRINI</sequence>
<organism evidence="1 2">
    <name type="scientific">Hibiscus sabdariffa</name>
    <name type="common">roselle</name>
    <dbReference type="NCBI Taxonomy" id="183260"/>
    <lineage>
        <taxon>Eukaryota</taxon>
        <taxon>Viridiplantae</taxon>
        <taxon>Streptophyta</taxon>
        <taxon>Embryophyta</taxon>
        <taxon>Tracheophyta</taxon>
        <taxon>Spermatophyta</taxon>
        <taxon>Magnoliopsida</taxon>
        <taxon>eudicotyledons</taxon>
        <taxon>Gunneridae</taxon>
        <taxon>Pentapetalae</taxon>
        <taxon>rosids</taxon>
        <taxon>malvids</taxon>
        <taxon>Malvales</taxon>
        <taxon>Malvaceae</taxon>
        <taxon>Malvoideae</taxon>
        <taxon>Hibiscus</taxon>
    </lineage>
</organism>
<evidence type="ECO:0000313" key="2">
    <source>
        <dbReference type="Proteomes" id="UP001472677"/>
    </source>
</evidence>
<keyword evidence="2" id="KW-1185">Reference proteome</keyword>
<comment type="caution">
    <text evidence="1">The sequence shown here is derived from an EMBL/GenBank/DDBJ whole genome shotgun (WGS) entry which is preliminary data.</text>
</comment>